<proteinExistence type="predicted"/>
<sequence length="78" mass="9131">MFILIAYAKHKIYPIKKELLWFILIFIGGPMVEIILVNFSKAWSYSNPQFFGIPIWIPFYWGLMGTTLVSVYEGLINK</sequence>
<keyword evidence="1" id="KW-0472">Membrane</keyword>
<reference evidence="2 3" key="1">
    <citation type="journal article" date="2015" name="Nature">
        <title>rRNA introns, odd ribosomes, and small enigmatic genomes across a large radiation of phyla.</title>
        <authorList>
            <person name="Brown C.T."/>
            <person name="Hug L.A."/>
            <person name="Thomas B.C."/>
            <person name="Sharon I."/>
            <person name="Castelle C.J."/>
            <person name="Singh A."/>
            <person name="Wilkins M.J."/>
            <person name="Williams K.H."/>
            <person name="Banfield J.F."/>
        </authorList>
    </citation>
    <scope>NUCLEOTIDE SEQUENCE [LARGE SCALE GENOMIC DNA]</scope>
</reference>
<feature type="transmembrane region" description="Helical" evidence="1">
    <location>
        <begin position="19"/>
        <end position="39"/>
    </location>
</feature>
<dbReference type="STRING" id="1618434.UR52_C0025G0006"/>
<protein>
    <submittedName>
        <fullName evidence="2">Uncharacterized protein</fullName>
    </submittedName>
</protein>
<keyword evidence="1" id="KW-0812">Transmembrane</keyword>
<keyword evidence="1" id="KW-1133">Transmembrane helix</keyword>
<feature type="transmembrane region" description="Helical" evidence="1">
    <location>
        <begin position="51"/>
        <end position="72"/>
    </location>
</feature>
<dbReference type="Proteomes" id="UP000034176">
    <property type="component" value="Unassembled WGS sequence"/>
</dbReference>
<gene>
    <name evidence="2" type="ORF">UR52_C0025G0006</name>
</gene>
<accession>A0A0G0ALH9</accession>
<dbReference type="EMBL" id="LBPN01000025">
    <property type="protein sequence ID" value="KKP57739.1"/>
    <property type="molecule type" value="Genomic_DNA"/>
</dbReference>
<evidence type="ECO:0000313" key="3">
    <source>
        <dbReference type="Proteomes" id="UP000034176"/>
    </source>
</evidence>
<name>A0A0G0ALH9_9BACT</name>
<comment type="caution">
    <text evidence="2">The sequence shown here is derived from an EMBL/GenBank/DDBJ whole genome shotgun (WGS) entry which is preliminary data.</text>
</comment>
<evidence type="ECO:0000313" key="2">
    <source>
        <dbReference type="EMBL" id="KKP57739.1"/>
    </source>
</evidence>
<dbReference type="AlphaFoldDB" id="A0A0G0ALH9"/>
<organism evidence="2 3">
    <name type="scientific">Candidatus Gottesmanbacteria bacterium GW2011_GWA1_34_13</name>
    <dbReference type="NCBI Taxonomy" id="1618434"/>
    <lineage>
        <taxon>Bacteria</taxon>
        <taxon>Candidatus Gottesmaniibacteriota</taxon>
    </lineage>
</organism>
<evidence type="ECO:0000256" key="1">
    <source>
        <dbReference type="SAM" id="Phobius"/>
    </source>
</evidence>